<dbReference type="EMBL" id="PYMA01000016">
    <property type="protein sequence ID" value="PSW16888.1"/>
    <property type="molecule type" value="Genomic_DNA"/>
</dbReference>
<accession>A0A2T3NN51</accession>
<comment type="caution">
    <text evidence="2">The sequence shown here is derived from an EMBL/GenBank/DDBJ whole genome shotgun (WGS) entry which is preliminary data.</text>
</comment>
<dbReference type="OrthoDB" id="9800438at2"/>
<dbReference type="RefSeq" id="WP_036829542.1">
    <property type="nucleotide sequence ID" value="NZ_JGVO01001186.1"/>
</dbReference>
<evidence type="ECO:0000313" key="2">
    <source>
        <dbReference type="EMBL" id="PSW16888.1"/>
    </source>
</evidence>
<dbReference type="SUPFAM" id="SSF54593">
    <property type="entry name" value="Glyoxalase/Bleomycin resistance protein/Dihydroxybiphenyl dioxygenase"/>
    <property type="match status" value="1"/>
</dbReference>
<evidence type="ECO:0000313" key="3">
    <source>
        <dbReference type="Proteomes" id="UP000241771"/>
    </source>
</evidence>
<organism evidence="2 3">
    <name type="scientific">Photobacterium sanctipauli</name>
    <dbReference type="NCBI Taxonomy" id="1342794"/>
    <lineage>
        <taxon>Bacteria</taxon>
        <taxon>Pseudomonadati</taxon>
        <taxon>Pseudomonadota</taxon>
        <taxon>Gammaproteobacteria</taxon>
        <taxon>Vibrionales</taxon>
        <taxon>Vibrionaceae</taxon>
        <taxon>Photobacterium</taxon>
    </lineage>
</organism>
<name>A0A2T3NN51_9GAMM</name>
<sequence length="125" mass="14152">MIDHVTISVSDLERSRKFYEEAFSPLGYKIAFGEKEKFWAFDLGKGFLFEICSANTTGALTSFHIAFRVASQQKVREFYDAAILAGARDNGAPGPRPHYTENYYACFVHDPDGHNIEAVFDTWKS</sequence>
<dbReference type="PROSITE" id="PS51819">
    <property type="entry name" value="VOC"/>
    <property type="match status" value="1"/>
</dbReference>
<dbReference type="InterPro" id="IPR004360">
    <property type="entry name" value="Glyas_Fos-R_dOase_dom"/>
</dbReference>
<feature type="domain" description="VOC" evidence="1">
    <location>
        <begin position="1"/>
        <end position="121"/>
    </location>
</feature>
<protein>
    <submittedName>
        <fullName evidence="2">VOC family protein</fullName>
    </submittedName>
</protein>
<reference evidence="2 3" key="1">
    <citation type="submission" date="2018-01" db="EMBL/GenBank/DDBJ databases">
        <title>Whole genome sequencing of Histamine producing bacteria.</title>
        <authorList>
            <person name="Butler K."/>
        </authorList>
    </citation>
    <scope>NUCLEOTIDE SEQUENCE [LARGE SCALE GENOMIC DNA]</scope>
    <source>
        <strain evidence="2 3">DSM 100436</strain>
    </source>
</reference>
<dbReference type="CDD" id="cd07262">
    <property type="entry name" value="VOC_like"/>
    <property type="match status" value="1"/>
</dbReference>
<dbReference type="Gene3D" id="3.10.180.10">
    <property type="entry name" value="2,3-Dihydroxybiphenyl 1,2-Dioxygenase, domain 1"/>
    <property type="match status" value="1"/>
</dbReference>
<proteinExistence type="predicted"/>
<keyword evidence="3" id="KW-1185">Reference proteome</keyword>
<dbReference type="InterPro" id="IPR037523">
    <property type="entry name" value="VOC_core"/>
</dbReference>
<gene>
    <name evidence="2" type="ORF">C9I98_20295</name>
</gene>
<dbReference type="PANTHER" id="PTHR35006">
    <property type="entry name" value="GLYOXALASE FAMILY PROTEIN (AFU_ORTHOLOGUE AFUA_5G14830)"/>
    <property type="match status" value="1"/>
</dbReference>
<dbReference type="InterPro" id="IPR029068">
    <property type="entry name" value="Glyas_Bleomycin-R_OHBP_Dase"/>
</dbReference>
<dbReference type="AlphaFoldDB" id="A0A2T3NN51"/>
<evidence type="ECO:0000259" key="1">
    <source>
        <dbReference type="PROSITE" id="PS51819"/>
    </source>
</evidence>
<dbReference type="Pfam" id="PF00903">
    <property type="entry name" value="Glyoxalase"/>
    <property type="match status" value="1"/>
</dbReference>
<dbReference type="PANTHER" id="PTHR35006:SF2">
    <property type="entry name" value="GLYOXALASE FAMILY PROTEIN (AFU_ORTHOLOGUE AFUA_5G14830)"/>
    <property type="match status" value="1"/>
</dbReference>
<dbReference type="Proteomes" id="UP000241771">
    <property type="component" value="Unassembled WGS sequence"/>
</dbReference>